<dbReference type="GeneID" id="78295657"/>
<accession>A0A2U1AV37</accession>
<dbReference type="GO" id="GO:0004553">
    <property type="term" value="F:hydrolase activity, hydrolyzing O-glycosyl compounds"/>
    <property type="evidence" value="ECO:0007669"/>
    <property type="project" value="TreeGrafter"/>
</dbReference>
<dbReference type="AlphaFoldDB" id="A0A2U1AV37"/>
<proteinExistence type="predicted"/>
<dbReference type="EMBL" id="QEKH01000017">
    <property type="protein sequence ID" value="PVY40299.1"/>
    <property type="molecule type" value="Genomic_DNA"/>
</dbReference>
<evidence type="ECO:0000313" key="3">
    <source>
        <dbReference type="Proteomes" id="UP000245959"/>
    </source>
</evidence>
<dbReference type="PANTHER" id="PTHR12631:SF10">
    <property type="entry name" value="BETA-XYLOSIDASE-LIKE PROTEIN-RELATED"/>
    <property type="match status" value="1"/>
</dbReference>
<dbReference type="PANTHER" id="PTHR12631">
    <property type="entry name" value="ALPHA-L-IDURONIDASE"/>
    <property type="match status" value="1"/>
</dbReference>
<reference evidence="2 3" key="1">
    <citation type="submission" date="2018-04" db="EMBL/GenBank/DDBJ databases">
        <title>Genomic Encyclopedia of Type Strains, Phase IV (KMG-IV): sequencing the most valuable type-strain genomes for metagenomic binning, comparative biology and taxonomic classification.</title>
        <authorList>
            <person name="Goeker M."/>
        </authorList>
    </citation>
    <scope>NUCLEOTIDE SEQUENCE [LARGE SCALE GENOMIC DNA]</scope>
    <source>
        <strain evidence="2 3">DSM 14823</strain>
    </source>
</reference>
<dbReference type="RefSeq" id="WP_116884358.1">
    <property type="nucleotide sequence ID" value="NZ_CABMMC010000217.1"/>
</dbReference>
<feature type="signal peptide" evidence="1">
    <location>
        <begin position="1"/>
        <end position="23"/>
    </location>
</feature>
<gene>
    <name evidence="2" type="ORF">C8D82_11718</name>
</gene>
<dbReference type="Proteomes" id="UP000245959">
    <property type="component" value="Unassembled WGS sequence"/>
</dbReference>
<comment type="caution">
    <text evidence="2">The sequence shown here is derived from an EMBL/GenBank/DDBJ whole genome shotgun (WGS) entry which is preliminary data.</text>
</comment>
<dbReference type="InterPro" id="IPR051923">
    <property type="entry name" value="Glycosyl_Hydrolase_39"/>
</dbReference>
<dbReference type="SUPFAM" id="SSF51445">
    <property type="entry name" value="(Trans)glycosidases"/>
    <property type="match status" value="1"/>
</dbReference>
<sequence>MNRSFTAALLLPALCAGWFALHAESLPPAGFDQPQNWLFRPGAEYPGATGSAAVENGKPVLHYDFSKGGRYVGMQLRTPLFDDAAEVAVTLVSPAPAKVTMRLTDANGRVFQSAPLKLEAAKPRRTVLSAASRWATSWGGDAKNKKFTPPMRSLTVQAHADDKMPAAGTVTVESLLCEVPQFDPSTLGAGKPFSFSAAGWNFSGDFRPDRLGQHLTVTAMPGREAQAGEYTVTLPQLNRDWSRHFQLNPADGEQKLQILIPRRLISNPYNRYQLSQMFRSEQPGSSASVITPLAGRNSAGMEFDKTLHAREIPFSRIGTQVHFAYRTGGGFAAYAPYRMLTDEIAAAGFKWIRDTALVEQDEQGNYRVRPSDMEWIRYAHEQGLNVIVIFRLYANDTVDNYLKKVDAMVRDTREYVKVYELGNEPFGQGRWRETYGGPWNGKEKDNSTSPWVKEHLKYTNAIADRFKQVYPGCTVIGLGANTPTNYRYLDIGVTASLDGVTDHPYSYCLPPEKVPYGHRFAKRDGVRVGDERDSFRGLIEDYHRKFKETGKARSLWLTEFGYTTYWTSGSNEKNRYGTYTEEAQAVYIVRRLLETLSLPVEQVSQYCFVDKLNSRADAAEGNFGLLRTDYSKKPAFYAMRRLNTRLSGFEFDADFRPEITAAPRQKGNQRGVLIGNWDEVSINADNDCMVVPFRNKAGERRVAVWSMQPYSREFNNRVISLRLPGMGGAAGAVAQDLITGVTYDLDLEARGGDLFINHLSLRENPLLIQFVK</sequence>
<dbReference type="OrthoDB" id="9776971at2"/>
<keyword evidence="1" id="KW-0732">Signal</keyword>
<keyword evidence="3" id="KW-1185">Reference proteome</keyword>
<dbReference type="InterPro" id="IPR017853">
    <property type="entry name" value="GH"/>
</dbReference>
<evidence type="ECO:0000256" key="1">
    <source>
        <dbReference type="SAM" id="SignalP"/>
    </source>
</evidence>
<evidence type="ECO:0008006" key="4">
    <source>
        <dbReference type="Google" id="ProtNLM"/>
    </source>
</evidence>
<evidence type="ECO:0000313" key="2">
    <source>
        <dbReference type="EMBL" id="PVY40299.1"/>
    </source>
</evidence>
<name>A0A2U1AV37_9BACT</name>
<protein>
    <recommendedName>
        <fullName evidence="4">Glycoside hydrolase family 5 domain-containing protein</fullName>
    </recommendedName>
</protein>
<dbReference type="Gene3D" id="3.20.20.80">
    <property type="entry name" value="Glycosidases"/>
    <property type="match status" value="1"/>
</dbReference>
<organism evidence="2 3">
    <name type="scientific">Victivallis vadensis</name>
    <dbReference type="NCBI Taxonomy" id="172901"/>
    <lineage>
        <taxon>Bacteria</taxon>
        <taxon>Pseudomonadati</taxon>
        <taxon>Lentisphaerota</taxon>
        <taxon>Lentisphaeria</taxon>
        <taxon>Victivallales</taxon>
        <taxon>Victivallaceae</taxon>
        <taxon>Victivallis</taxon>
    </lineage>
</organism>
<feature type="chain" id="PRO_5015532466" description="Glycoside hydrolase family 5 domain-containing protein" evidence="1">
    <location>
        <begin position="24"/>
        <end position="772"/>
    </location>
</feature>